<keyword evidence="6" id="KW-1185">Reference proteome</keyword>
<organism evidence="5 6">
    <name type="scientific">Trematosphaeria pertusa</name>
    <dbReference type="NCBI Taxonomy" id="390896"/>
    <lineage>
        <taxon>Eukaryota</taxon>
        <taxon>Fungi</taxon>
        <taxon>Dikarya</taxon>
        <taxon>Ascomycota</taxon>
        <taxon>Pezizomycotina</taxon>
        <taxon>Dothideomycetes</taxon>
        <taxon>Pleosporomycetidae</taxon>
        <taxon>Pleosporales</taxon>
        <taxon>Massarineae</taxon>
        <taxon>Trematosphaeriaceae</taxon>
        <taxon>Trematosphaeria</taxon>
    </lineage>
</organism>
<keyword evidence="2" id="KW-0539">Nucleus</keyword>
<evidence type="ECO:0000259" key="4">
    <source>
        <dbReference type="PROSITE" id="PS50048"/>
    </source>
</evidence>
<protein>
    <recommendedName>
        <fullName evidence="4">Zn(2)-C6 fungal-type domain-containing protein</fullName>
    </recommendedName>
</protein>
<dbReference type="PRINTS" id="PR00755">
    <property type="entry name" value="AFLATOXINBRP"/>
</dbReference>
<dbReference type="PANTHER" id="PTHR47431:SF4">
    <property type="entry name" value="ZN(II)2CYS6 TRANSCRIPTION FACTOR (EUROFUNG)"/>
    <property type="match status" value="1"/>
</dbReference>
<dbReference type="SMART" id="SM00066">
    <property type="entry name" value="GAL4"/>
    <property type="match status" value="1"/>
</dbReference>
<dbReference type="InterPro" id="IPR036864">
    <property type="entry name" value="Zn2-C6_fun-type_DNA-bd_sf"/>
</dbReference>
<feature type="compositionally biased region" description="Low complexity" evidence="3">
    <location>
        <begin position="90"/>
        <end position="99"/>
    </location>
</feature>
<feature type="region of interest" description="Disordered" evidence="3">
    <location>
        <begin position="74"/>
        <end position="114"/>
    </location>
</feature>
<sequence>MENSTTAYSHAQLAKRSIRRVALACIQCRSRKVRCDATQPVCTRCRADGKHCQYQKSRRGGRPRRPAAAPLQVALEGPPSSGASSQWPEALSASAESGSSGSGSAGSSTQSISDTLEIRSNSETILPSGTRLTRIQVDQLLAQYYTYFHISHPCVLPRWSLQARMASEPVTWDMLLPVLLYIGSIFTHSIESAPLGDAAYHAIKSGRARPGIPDPYYIQALTLYAIAVYWCNEPERGRELLDEAIYGAFDLGMHRAEFASQHGLGDPVLEESWRRTWWQIYVTDVHIAGSTHTYKGLGAKFPITTELPCEERDYEAGNVPTPSTLKSYDVREFSNVEFSSFAHFIGFTQGIHRFLATRRVNDIESAKATCSIADTIMTAWCSLLPAAKRRLLRDDGSVDELLFKANILMHTYIVDLHRQLSGLKYSAIESVSKCAPPPPPESNDSIKGEAHIHTAKVLFAVEKLNGLLTLPTRFSTHTPFIICMIANMTIAHLSACRYIFQEPKLSLERDKIRLNMGVLKMLGEFWPAGQREYQTTGIIAREILSLKEEDIQVPRETPALPLDTLDFNFDFDINWVCDMFANANATFLDGLSAS</sequence>
<dbReference type="Pfam" id="PF00172">
    <property type="entry name" value="Zn_clus"/>
    <property type="match status" value="1"/>
</dbReference>
<dbReference type="PROSITE" id="PS50048">
    <property type="entry name" value="ZN2_CY6_FUNGAL_2"/>
    <property type="match status" value="1"/>
</dbReference>
<dbReference type="Proteomes" id="UP000800094">
    <property type="component" value="Unassembled WGS sequence"/>
</dbReference>
<dbReference type="CDD" id="cd00067">
    <property type="entry name" value="GAL4"/>
    <property type="match status" value="1"/>
</dbReference>
<evidence type="ECO:0000313" key="6">
    <source>
        <dbReference type="Proteomes" id="UP000800094"/>
    </source>
</evidence>
<dbReference type="AlphaFoldDB" id="A0A6A6IX78"/>
<dbReference type="Pfam" id="PF04082">
    <property type="entry name" value="Fungal_trans"/>
    <property type="match status" value="1"/>
</dbReference>
<proteinExistence type="predicted"/>
<dbReference type="InterPro" id="IPR007219">
    <property type="entry name" value="XnlR_reg_dom"/>
</dbReference>
<dbReference type="PANTHER" id="PTHR47431">
    <property type="entry name" value="ZN(II)2CYS6 TRANSCRIPTION FACTOR (EUROFUNG)-RELATED"/>
    <property type="match status" value="1"/>
</dbReference>
<evidence type="ECO:0000313" key="5">
    <source>
        <dbReference type="EMBL" id="KAF2255141.1"/>
    </source>
</evidence>
<dbReference type="PROSITE" id="PS00463">
    <property type="entry name" value="ZN2_CY6_FUNGAL_1"/>
    <property type="match status" value="1"/>
</dbReference>
<name>A0A6A6IX78_9PLEO</name>
<evidence type="ECO:0000256" key="2">
    <source>
        <dbReference type="ARBA" id="ARBA00023242"/>
    </source>
</evidence>
<dbReference type="SUPFAM" id="SSF57701">
    <property type="entry name" value="Zn2/Cys6 DNA-binding domain"/>
    <property type="match status" value="1"/>
</dbReference>
<dbReference type="EMBL" id="ML987190">
    <property type="protein sequence ID" value="KAF2255141.1"/>
    <property type="molecule type" value="Genomic_DNA"/>
</dbReference>
<dbReference type="GO" id="GO:0008270">
    <property type="term" value="F:zinc ion binding"/>
    <property type="evidence" value="ECO:0007669"/>
    <property type="project" value="InterPro"/>
</dbReference>
<dbReference type="GO" id="GO:0000981">
    <property type="term" value="F:DNA-binding transcription factor activity, RNA polymerase II-specific"/>
    <property type="evidence" value="ECO:0007669"/>
    <property type="project" value="InterPro"/>
</dbReference>
<dbReference type="RefSeq" id="XP_033690145.1">
    <property type="nucleotide sequence ID" value="XM_033825552.1"/>
</dbReference>
<dbReference type="InterPro" id="IPR001138">
    <property type="entry name" value="Zn2Cys6_DnaBD"/>
</dbReference>
<evidence type="ECO:0000256" key="1">
    <source>
        <dbReference type="ARBA" id="ARBA00022723"/>
    </source>
</evidence>
<reference evidence="5" key="1">
    <citation type="journal article" date="2020" name="Stud. Mycol.">
        <title>101 Dothideomycetes genomes: a test case for predicting lifestyles and emergence of pathogens.</title>
        <authorList>
            <person name="Haridas S."/>
            <person name="Albert R."/>
            <person name="Binder M."/>
            <person name="Bloem J."/>
            <person name="Labutti K."/>
            <person name="Salamov A."/>
            <person name="Andreopoulos B."/>
            <person name="Baker S."/>
            <person name="Barry K."/>
            <person name="Bills G."/>
            <person name="Bluhm B."/>
            <person name="Cannon C."/>
            <person name="Castanera R."/>
            <person name="Culley D."/>
            <person name="Daum C."/>
            <person name="Ezra D."/>
            <person name="Gonzalez J."/>
            <person name="Henrissat B."/>
            <person name="Kuo A."/>
            <person name="Liang C."/>
            <person name="Lipzen A."/>
            <person name="Lutzoni F."/>
            <person name="Magnuson J."/>
            <person name="Mondo S."/>
            <person name="Nolan M."/>
            <person name="Ohm R."/>
            <person name="Pangilinan J."/>
            <person name="Park H.-J."/>
            <person name="Ramirez L."/>
            <person name="Alfaro M."/>
            <person name="Sun H."/>
            <person name="Tritt A."/>
            <person name="Yoshinaga Y."/>
            <person name="Zwiers L.-H."/>
            <person name="Turgeon B."/>
            <person name="Goodwin S."/>
            <person name="Spatafora J."/>
            <person name="Crous P."/>
            <person name="Grigoriev I."/>
        </authorList>
    </citation>
    <scope>NUCLEOTIDE SEQUENCE</scope>
    <source>
        <strain evidence="5">CBS 122368</strain>
    </source>
</reference>
<dbReference type="CDD" id="cd12148">
    <property type="entry name" value="fungal_TF_MHR"/>
    <property type="match status" value="1"/>
</dbReference>
<evidence type="ECO:0000256" key="3">
    <source>
        <dbReference type="SAM" id="MobiDB-lite"/>
    </source>
</evidence>
<keyword evidence="1" id="KW-0479">Metal-binding</keyword>
<dbReference type="GO" id="GO:0003677">
    <property type="term" value="F:DNA binding"/>
    <property type="evidence" value="ECO:0007669"/>
    <property type="project" value="InterPro"/>
</dbReference>
<accession>A0A6A6IX78</accession>
<gene>
    <name evidence="5" type="ORF">BU26DRAFT_475821</name>
</gene>
<dbReference type="GO" id="GO:0006351">
    <property type="term" value="P:DNA-templated transcription"/>
    <property type="evidence" value="ECO:0007669"/>
    <property type="project" value="InterPro"/>
</dbReference>
<dbReference type="GeneID" id="54578882"/>
<feature type="domain" description="Zn(2)-C6 fungal-type" evidence="4">
    <location>
        <begin position="24"/>
        <end position="54"/>
    </location>
</feature>
<dbReference type="OrthoDB" id="10067394at2759"/>
<dbReference type="Gene3D" id="4.10.240.10">
    <property type="entry name" value="Zn(2)-C6 fungal-type DNA-binding domain"/>
    <property type="match status" value="1"/>
</dbReference>